<gene>
    <name evidence="2" type="ORF">PLEPLA_LOCUS7499</name>
</gene>
<feature type="compositionally biased region" description="Polar residues" evidence="1">
    <location>
        <begin position="179"/>
        <end position="193"/>
    </location>
</feature>
<name>A0A9N7TW39_PLEPL</name>
<dbReference type="EMBL" id="CADEAL010000402">
    <property type="protein sequence ID" value="CAB1419648.1"/>
    <property type="molecule type" value="Genomic_DNA"/>
</dbReference>
<feature type="compositionally biased region" description="Low complexity" evidence="1">
    <location>
        <begin position="138"/>
        <end position="147"/>
    </location>
</feature>
<comment type="caution">
    <text evidence="2">The sequence shown here is derived from an EMBL/GenBank/DDBJ whole genome shotgun (WGS) entry which is preliminary data.</text>
</comment>
<evidence type="ECO:0000256" key="1">
    <source>
        <dbReference type="SAM" id="MobiDB-lite"/>
    </source>
</evidence>
<keyword evidence="3" id="KW-1185">Reference proteome</keyword>
<evidence type="ECO:0000313" key="2">
    <source>
        <dbReference type="EMBL" id="CAB1419648.1"/>
    </source>
</evidence>
<evidence type="ECO:0000313" key="3">
    <source>
        <dbReference type="Proteomes" id="UP001153269"/>
    </source>
</evidence>
<reference evidence="2" key="1">
    <citation type="submission" date="2020-03" db="EMBL/GenBank/DDBJ databases">
        <authorList>
            <person name="Weist P."/>
        </authorList>
    </citation>
    <scope>NUCLEOTIDE SEQUENCE</scope>
</reference>
<dbReference type="Proteomes" id="UP001153269">
    <property type="component" value="Unassembled WGS sequence"/>
</dbReference>
<feature type="compositionally biased region" description="Polar residues" evidence="1">
    <location>
        <begin position="227"/>
        <end position="241"/>
    </location>
</feature>
<proteinExistence type="predicted"/>
<feature type="region of interest" description="Disordered" evidence="1">
    <location>
        <begin position="91"/>
        <end position="241"/>
    </location>
</feature>
<sequence>MDSWTLQGDSYSFLRSAPRTFTLCHRDGTPNHVELFDIINVPTQRSAISETTCLCDIFGDDCESPSLSSSPAVGAFVLSKREVDGTAAASPLVDDLNDSGSYHTAHGSSEGEEGFEDSRERLYSPPLQSPSSERWQSEGEGLSSELLDISEDSSPNLERKSKSPVPQLSRASPPPEALNTVTTSPELVETSVSPELRHTAPSPGLLSAAPPVTRGTRSPSPVPSPKIRSTSTPSENRSQVSSPVGFLTALFSQRRGKHPLFLSSLVSPPLSLTGHLCPQRQEAVLTAEAVYRAAQQGTTHLHLSHSNRLQHLSQDIKPLHLKSIKVPHLSISKGYIHLTCAETEKTTASNHVSFTKF</sequence>
<organism evidence="2 3">
    <name type="scientific">Pleuronectes platessa</name>
    <name type="common">European plaice</name>
    <dbReference type="NCBI Taxonomy" id="8262"/>
    <lineage>
        <taxon>Eukaryota</taxon>
        <taxon>Metazoa</taxon>
        <taxon>Chordata</taxon>
        <taxon>Craniata</taxon>
        <taxon>Vertebrata</taxon>
        <taxon>Euteleostomi</taxon>
        <taxon>Actinopterygii</taxon>
        <taxon>Neopterygii</taxon>
        <taxon>Teleostei</taxon>
        <taxon>Neoteleostei</taxon>
        <taxon>Acanthomorphata</taxon>
        <taxon>Carangaria</taxon>
        <taxon>Pleuronectiformes</taxon>
        <taxon>Pleuronectoidei</taxon>
        <taxon>Pleuronectidae</taxon>
        <taxon>Pleuronectes</taxon>
    </lineage>
</organism>
<dbReference type="AlphaFoldDB" id="A0A9N7TW39"/>
<protein>
    <submittedName>
        <fullName evidence="2">Uncharacterized protein</fullName>
    </submittedName>
</protein>
<accession>A0A9N7TW39</accession>
<feature type="compositionally biased region" description="Low complexity" evidence="1">
    <location>
        <begin position="200"/>
        <end position="211"/>
    </location>
</feature>